<evidence type="ECO:0000313" key="2">
    <source>
        <dbReference type="Proteomes" id="UP000305888"/>
    </source>
</evidence>
<sequence length="139" mass="15185">MELRTIQTRVVPGDFDSTMRSVIETMHDLGYRITRVAPEAGVISGTRSSSLRLAVVVQSRGAEESAVRANASVISQIQEAQVDSPEFYQRDFFVPLGDTMGRSLTTLSQTDEAPDAARPVAELNTLAEREAQAKLNTTE</sequence>
<proteinExistence type="predicted"/>
<organism evidence="1 2">
    <name type="scientific">Paroceanicella profunda</name>
    <dbReference type="NCBI Taxonomy" id="2579971"/>
    <lineage>
        <taxon>Bacteria</taxon>
        <taxon>Pseudomonadati</taxon>
        <taxon>Pseudomonadota</taxon>
        <taxon>Alphaproteobacteria</taxon>
        <taxon>Rhodobacterales</taxon>
        <taxon>Paracoccaceae</taxon>
        <taxon>Paroceanicella</taxon>
    </lineage>
</organism>
<gene>
    <name evidence="1" type="ORF">FDP22_06790</name>
</gene>
<dbReference type="KEGG" id="ppru:FDP22_06790"/>
<evidence type="ECO:0000313" key="1">
    <source>
        <dbReference type="EMBL" id="QDL91514.1"/>
    </source>
</evidence>
<accession>A0A5B8FVU2</accession>
<dbReference type="OrthoDB" id="7275283at2"/>
<keyword evidence="2" id="KW-1185">Reference proteome</keyword>
<dbReference type="RefSeq" id="WP_138572469.1">
    <property type="nucleotide sequence ID" value="NZ_CP040818.1"/>
</dbReference>
<reference evidence="1 2" key="1">
    <citation type="submission" date="2019-06" db="EMBL/GenBank/DDBJ databases">
        <title>Genome sequence of Rhodobacteraceae bacterium D4M1.</title>
        <authorList>
            <person name="Cao J."/>
        </authorList>
    </citation>
    <scope>NUCLEOTIDE SEQUENCE [LARGE SCALE GENOMIC DNA]</scope>
    <source>
        <strain evidence="1 2">D4M1</strain>
    </source>
</reference>
<name>A0A5B8FVU2_9RHOB</name>
<protein>
    <submittedName>
        <fullName evidence="1">Uncharacterized protein</fullName>
    </submittedName>
</protein>
<dbReference type="Proteomes" id="UP000305888">
    <property type="component" value="Chromosome"/>
</dbReference>
<dbReference type="EMBL" id="CP040818">
    <property type="protein sequence ID" value="QDL91514.1"/>
    <property type="molecule type" value="Genomic_DNA"/>
</dbReference>
<dbReference type="AlphaFoldDB" id="A0A5B8FVU2"/>